<dbReference type="PANTHER" id="PTHR43581:SF4">
    <property type="entry name" value="ATP_GTP PHOSPHATASE"/>
    <property type="match status" value="1"/>
</dbReference>
<dbReference type="Gene3D" id="3.40.50.300">
    <property type="entry name" value="P-loop containing nucleotide triphosphate hydrolases"/>
    <property type="match status" value="1"/>
</dbReference>
<dbReference type="Pfam" id="PF13304">
    <property type="entry name" value="AAA_21"/>
    <property type="match status" value="1"/>
</dbReference>
<dbReference type="HOGENOM" id="CLU_032808_0_0_5"/>
<protein>
    <recommendedName>
        <fullName evidence="1">ATPase AAA-type core domain-containing protein</fullName>
    </recommendedName>
</protein>
<sequence length="566" mass="64476">MAPFKDFNFFIGANNSGKSTILNFLKNNIPPWSLHTSPQTPKPNVEPVDIYDGGRTGRPWMAIGIPAEQFEKRFADQLTPNVKHPIATLANERIFELMKRKGCFWLQSELPFSVDLKLDSPLSFEDWKEALSDQEWSHFIQTLRNASYGGDLDSKISRIFDLMERNQAPALPEVRLIPAVREIGTEEYSQSDYSGRSLVMKLAQIQNPDPFQRNDALIFDKINNFLSDVTDKPGARIEIPHHRKFVMVHMDGRILPLSSLGTGIHEVIMIAAYCTLAEQKIVCIEEPEIHLHPILQRKLIRYLIKNTDNQYFIATHSASFIDTPGAAIFHVTHDGQQTYIEESILAAERHNICALLGYRASDIVQSNAVIWVEGPTERIYLRHWIKQIAPELTEGIHYSIMFYGGRLLSHLSADDVDVKDFIDLRALNRNIAIIMDSDKEHEDDTINETKMRVANGIASSTGVIWITKGREIENYINFDQLQDAIKAVYPNLYDRPNGSGTFEHALFFRRKEKFSRKGKPPTYVDEGADKVKVATRVCMDPTDFSILDLRNRVEDVVAMIRAANPH</sequence>
<evidence type="ECO:0000313" key="3">
    <source>
        <dbReference type="Proteomes" id="UP000006589"/>
    </source>
</evidence>
<dbReference type="PANTHER" id="PTHR43581">
    <property type="entry name" value="ATP/GTP PHOSPHATASE"/>
    <property type="match status" value="1"/>
</dbReference>
<dbReference type="EMBL" id="CP001001">
    <property type="protein sequence ID" value="ACB23979.1"/>
    <property type="molecule type" value="Genomic_DNA"/>
</dbReference>
<accession>B1LUG1</accession>
<dbReference type="InterPro" id="IPR027417">
    <property type="entry name" value="P-loop_NTPase"/>
</dbReference>
<dbReference type="KEGG" id="mrd:Mrad2831_1984"/>
<name>B1LUG1_METRJ</name>
<dbReference type="InterPro" id="IPR003959">
    <property type="entry name" value="ATPase_AAA_core"/>
</dbReference>
<evidence type="ECO:0000313" key="2">
    <source>
        <dbReference type="EMBL" id="ACB23979.1"/>
    </source>
</evidence>
<gene>
    <name evidence="2" type="ordered locus">Mrad2831_1984</name>
</gene>
<organism evidence="2 3">
    <name type="scientific">Methylobacterium radiotolerans (strain ATCC 27329 / DSM 1819 / JCM 2831 / NBRC 15690 / NCIMB 10815 / 0-1)</name>
    <dbReference type="NCBI Taxonomy" id="426355"/>
    <lineage>
        <taxon>Bacteria</taxon>
        <taxon>Pseudomonadati</taxon>
        <taxon>Pseudomonadota</taxon>
        <taxon>Alphaproteobacteria</taxon>
        <taxon>Hyphomicrobiales</taxon>
        <taxon>Methylobacteriaceae</taxon>
        <taxon>Methylobacterium</taxon>
    </lineage>
</organism>
<dbReference type="STRING" id="426355.Mrad2831_1984"/>
<dbReference type="SUPFAM" id="SSF52540">
    <property type="entry name" value="P-loop containing nucleoside triphosphate hydrolases"/>
    <property type="match status" value="1"/>
</dbReference>
<dbReference type="Proteomes" id="UP000006589">
    <property type="component" value="Chromosome"/>
</dbReference>
<reference evidence="2 3" key="1">
    <citation type="submission" date="2008-03" db="EMBL/GenBank/DDBJ databases">
        <title>Complete sequence of chromosome of Methylobacterium radiotolerans JCM 2831.</title>
        <authorList>
            <consortium name="US DOE Joint Genome Institute"/>
            <person name="Copeland A."/>
            <person name="Lucas S."/>
            <person name="Lapidus A."/>
            <person name="Glavina del Rio T."/>
            <person name="Dalin E."/>
            <person name="Tice H."/>
            <person name="Bruce D."/>
            <person name="Goodwin L."/>
            <person name="Pitluck S."/>
            <person name="Kiss H."/>
            <person name="Brettin T."/>
            <person name="Detter J.C."/>
            <person name="Han C."/>
            <person name="Kuske C.R."/>
            <person name="Schmutz J."/>
            <person name="Larimer F."/>
            <person name="Land M."/>
            <person name="Hauser L."/>
            <person name="Kyrpides N."/>
            <person name="Mikhailova N."/>
            <person name="Marx C.J."/>
            <person name="Richardson P."/>
        </authorList>
    </citation>
    <scope>NUCLEOTIDE SEQUENCE [LARGE SCALE GENOMIC DNA]</scope>
    <source>
        <strain evidence="3">ATCC 27329 / DSM 1819 / JCM 2831 / NBRC 15690 / NCIMB 10815 / 0-1</strain>
    </source>
</reference>
<dbReference type="InterPro" id="IPR051396">
    <property type="entry name" value="Bact_Antivir_Def_Nuclease"/>
</dbReference>
<dbReference type="OrthoDB" id="9816534at2"/>
<feature type="domain" description="ATPase AAA-type core" evidence="1">
    <location>
        <begin position="7"/>
        <end position="322"/>
    </location>
</feature>
<proteinExistence type="predicted"/>
<dbReference type="AlphaFoldDB" id="B1LUG1"/>
<dbReference type="eggNOG" id="COG3593">
    <property type="taxonomic scope" value="Bacteria"/>
</dbReference>
<evidence type="ECO:0000259" key="1">
    <source>
        <dbReference type="Pfam" id="PF13304"/>
    </source>
</evidence>